<dbReference type="EMBL" id="AP022587">
    <property type="protein sequence ID" value="BBY23122.1"/>
    <property type="molecule type" value="Genomic_DNA"/>
</dbReference>
<sequence length="475" mass="50826">MGELAAIGAVAGAYAERLPVFHLTGMPNRSAQADRALVHHTLGNGEFGLFKGMADAVTAASAIITPANAVAETERLIAAALYDRRPVYLAFPSDVVDKPVMASSDPLPRPASDRGALTAAADAVAQALNTASTACALPGLLSDRLGVTAAVMQLIERAELPFATMFADKSVIDEDHPNYIGMYDGRLMDEGVRAFVESADVVMLIGTLQTDFNTGAFTARLDPARTIDIGLHHTRVGATVFQDVEMADILMEVIERRLQKHAPASIPLGAPPSLDCTTDAAITADQLYPRWIDFIAPDDIVIAETGTCSMGLAFGRLPRGARFYNQTLWGAIGWATPAALGAAVAEPGRRLLLITGEGSHQLTAQEICQFHRLGLKPIIFVLNNTGYLIERLLCKDPETAYNDVAPWNYAELPHALGCEGWFTARVTTLGELDAALHTASQVDSAAYVEVVTAAYESPPLARKLHDSVKTLYHLP</sequence>
<dbReference type="Gene3D" id="3.40.50.1220">
    <property type="entry name" value="TPP-binding domain"/>
    <property type="match status" value="1"/>
</dbReference>
<dbReference type="InterPro" id="IPR029061">
    <property type="entry name" value="THDP-binding"/>
</dbReference>
<protein>
    <recommendedName>
        <fullName evidence="4">Alpha-keto-acid decarboxylase</fullName>
    </recommendedName>
</protein>
<evidence type="ECO:0000256" key="8">
    <source>
        <dbReference type="ARBA" id="ARBA00023052"/>
    </source>
</evidence>
<dbReference type="Pfam" id="PF02775">
    <property type="entry name" value="TPP_enzyme_C"/>
    <property type="match status" value="1"/>
</dbReference>
<dbReference type="GO" id="GO:0030976">
    <property type="term" value="F:thiamine pyrophosphate binding"/>
    <property type="evidence" value="ECO:0007669"/>
    <property type="project" value="InterPro"/>
</dbReference>
<evidence type="ECO:0000256" key="1">
    <source>
        <dbReference type="ARBA" id="ARBA00001964"/>
    </source>
</evidence>
<evidence type="ECO:0000256" key="3">
    <source>
        <dbReference type="ARBA" id="ARBA00007812"/>
    </source>
</evidence>
<evidence type="ECO:0000259" key="10">
    <source>
        <dbReference type="Pfam" id="PF00205"/>
    </source>
</evidence>
<proteinExistence type="inferred from homology"/>
<comment type="function">
    <text evidence="2">Decarboxylates branched-chain and aromatic alpha-keto acids to aldehydes.</text>
</comment>
<dbReference type="RefSeq" id="WP_332107598.1">
    <property type="nucleotide sequence ID" value="NZ_AP022587.1"/>
</dbReference>
<evidence type="ECO:0000256" key="6">
    <source>
        <dbReference type="ARBA" id="ARBA00022793"/>
    </source>
</evidence>
<dbReference type="GO" id="GO:0000949">
    <property type="term" value="P:aromatic amino acid family catabolic process to alcohol via Ehrlich pathway"/>
    <property type="evidence" value="ECO:0007669"/>
    <property type="project" value="TreeGrafter"/>
</dbReference>
<comment type="cofactor">
    <cofactor evidence="1">
        <name>thiamine diphosphate</name>
        <dbReference type="ChEBI" id="CHEBI:58937"/>
    </cofactor>
</comment>
<dbReference type="Pfam" id="PF00205">
    <property type="entry name" value="TPP_enzyme_M"/>
    <property type="match status" value="1"/>
</dbReference>
<evidence type="ECO:0000256" key="4">
    <source>
        <dbReference type="ARBA" id="ARBA00020054"/>
    </source>
</evidence>
<dbReference type="CDD" id="cd02005">
    <property type="entry name" value="TPP_PDC_IPDC"/>
    <property type="match status" value="1"/>
</dbReference>
<keyword evidence="9" id="KW-0456">Lyase</keyword>
<dbReference type="Proteomes" id="UP000467130">
    <property type="component" value="Chromosome"/>
</dbReference>
<accession>A0A7I7QAJ3</accession>
<keyword evidence="12" id="KW-0670">Pyruvate</keyword>
<dbReference type="GO" id="GO:0005829">
    <property type="term" value="C:cytosol"/>
    <property type="evidence" value="ECO:0007669"/>
    <property type="project" value="TreeGrafter"/>
</dbReference>
<dbReference type="InterPro" id="IPR029035">
    <property type="entry name" value="DHS-like_NAD/FAD-binding_dom"/>
</dbReference>
<keyword evidence="7" id="KW-0460">Magnesium</keyword>
<dbReference type="InterPro" id="IPR011766">
    <property type="entry name" value="TPP_enzyme_TPP-bd"/>
</dbReference>
<comment type="similarity">
    <text evidence="3">Belongs to the TPP enzyme family.</text>
</comment>
<feature type="domain" description="Thiamine pyrophosphate enzyme TPP-binding" evidence="11">
    <location>
        <begin position="305"/>
        <end position="450"/>
    </location>
</feature>
<evidence type="ECO:0000259" key="11">
    <source>
        <dbReference type="Pfam" id="PF02775"/>
    </source>
</evidence>
<keyword evidence="8" id="KW-0786">Thiamine pyrophosphate</keyword>
<organism evidence="12 13">
    <name type="scientific">Mycobacterium stomatepiae</name>
    <dbReference type="NCBI Taxonomy" id="470076"/>
    <lineage>
        <taxon>Bacteria</taxon>
        <taxon>Bacillati</taxon>
        <taxon>Actinomycetota</taxon>
        <taxon>Actinomycetes</taxon>
        <taxon>Mycobacteriales</taxon>
        <taxon>Mycobacteriaceae</taxon>
        <taxon>Mycobacterium</taxon>
        <taxon>Mycobacterium simiae complex</taxon>
    </lineage>
</organism>
<dbReference type="InterPro" id="IPR012000">
    <property type="entry name" value="Thiamin_PyroP_enz_cen_dom"/>
</dbReference>
<dbReference type="PANTHER" id="PTHR43452">
    <property type="entry name" value="PYRUVATE DECARBOXYLASE"/>
    <property type="match status" value="1"/>
</dbReference>
<gene>
    <name evidence="12" type="ORF">MSTO_33270</name>
</gene>
<dbReference type="InterPro" id="IPR012110">
    <property type="entry name" value="PDC/IPDC-like"/>
</dbReference>
<dbReference type="SUPFAM" id="SSF52467">
    <property type="entry name" value="DHS-like NAD/FAD-binding domain"/>
    <property type="match status" value="1"/>
</dbReference>
<evidence type="ECO:0000256" key="2">
    <source>
        <dbReference type="ARBA" id="ARBA00002938"/>
    </source>
</evidence>
<dbReference type="SUPFAM" id="SSF52518">
    <property type="entry name" value="Thiamin diphosphate-binding fold (THDP-binding)"/>
    <property type="match status" value="2"/>
</dbReference>
<dbReference type="InterPro" id="IPR047214">
    <property type="entry name" value="TPP_PDC_IPDC"/>
</dbReference>
<evidence type="ECO:0000313" key="12">
    <source>
        <dbReference type="EMBL" id="BBY23122.1"/>
    </source>
</evidence>
<dbReference type="PANTHER" id="PTHR43452:SF30">
    <property type="entry name" value="PYRUVATE DECARBOXYLASE ISOZYME 1-RELATED"/>
    <property type="match status" value="1"/>
</dbReference>
<dbReference type="Gene3D" id="3.40.50.970">
    <property type="match status" value="2"/>
</dbReference>
<dbReference type="GO" id="GO:0004737">
    <property type="term" value="F:pyruvate decarboxylase activity"/>
    <property type="evidence" value="ECO:0007669"/>
    <property type="project" value="TreeGrafter"/>
</dbReference>
<dbReference type="FunFam" id="3.40.50.970:FF:000024">
    <property type="entry name" value="Pyruvate decarboxylase isozyme"/>
    <property type="match status" value="1"/>
</dbReference>
<evidence type="ECO:0000313" key="13">
    <source>
        <dbReference type="Proteomes" id="UP000467130"/>
    </source>
</evidence>
<reference evidence="12 13" key="1">
    <citation type="journal article" date="2019" name="Emerg. Microbes Infect.">
        <title>Comprehensive subspecies identification of 175 nontuberculous mycobacteria species based on 7547 genomic profiles.</title>
        <authorList>
            <person name="Matsumoto Y."/>
            <person name="Kinjo T."/>
            <person name="Motooka D."/>
            <person name="Nabeya D."/>
            <person name="Jung N."/>
            <person name="Uechi K."/>
            <person name="Horii T."/>
            <person name="Iida T."/>
            <person name="Fujita J."/>
            <person name="Nakamura S."/>
        </authorList>
    </citation>
    <scope>NUCLEOTIDE SEQUENCE [LARGE SCALE GENOMIC DNA]</scope>
    <source>
        <strain evidence="12 13">JCM 17783</strain>
    </source>
</reference>
<evidence type="ECO:0000256" key="5">
    <source>
        <dbReference type="ARBA" id="ARBA00022723"/>
    </source>
</evidence>
<keyword evidence="6" id="KW-0210">Decarboxylase</keyword>
<dbReference type="AlphaFoldDB" id="A0A7I7QAJ3"/>
<dbReference type="KEGG" id="msto:MSTO_33270"/>
<keyword evidence="13" id="KW-1185">Reference proteome</keyword>
<keyword evidence="5" id="KW-0479">Metal-binding</keyword>
<evidence type="ECO:0000256" key="9">
    <source>
        <dbReference type="ARBA" id="ARBA00023239"/>
    </source>
</evidence>
<feature type="domain" description="Thiamine pyrophosphate enzyme central" evidence="10">
    <location>
        <begin position="122"/>
        <end position="247"/>
    </location>
</feature>
<dbReference type="GO" id="GO:0000287">
    <property type="term" value="F:magnesium ion binding"/>
    <property type="evidence" value="ECO:0007669"/>
    <property type="project" value="InterPro"/>
</dbReference>
<evidence type="ECO:0000256" key="7">
    <source>
        <dbReference type="ARBA" id="ARBA00022842"/>
    </source>
</evidence>
<name>A0A7I7QAJ3_9MYCO</name>